<sequence length="267" mass="30028">MAGKNSKKAATSSNRVPPNKLPDIKPELVTPSQLVKYDPHQITQIKSPDKPSSSKMVSLECQPPMWFIKWWSKHGSQAEIIPDTLWNTKIPTKPNDPPLSTHTLKEALLHFTKMYKCTEYNSRFPAILQFCAKYKVSWIVKWSYQIKDHILIRNFSVKWWDSYDRDRIINFVFKEFPVKVVKELEDKPLSSSIPDLLKGKSPEELAEICRLAAIQCQSATASGKHSPASSEGSTNEAVKVSSSISSSYTNAPKLVSGSLVSGFSRSI</sequence>
<organism evidence="2">
    <name type="scientific">Fagus sylvatica</name>
    <name type="common">Beechnut</name>
    <dbReference type="NCBI Taxonomy" id="28930"/>
    <lineage>
        <taxon>Eukaryota</taxon>
        <taxon>Viridiplantae</taxon>
        <taxon>Streptophyta</taxon>
        <taxon>Embryophyta</taxon>
        <taxon>Tracheophyta</taxon>
        <taxon>Spermatophyta</taxon>
        <taxon>Magnoliopsida</taxon>
        <taxon>eudicotyledons</taxon>
        <taxon>Gunneridae</taxon>
        <taxon>Pentapetalae</taxon>
        <taxon>rosids</taxon>
        <taxon>fabids</taxon>
        <taxon>Fagales</taxon>
        <taxon>Fagaceae</taxon>
        <taxon>Fagus</taxon>
    </lineage>
</organism>
<accession>A0A2N9GMZ4</accession>
<proteinExistence type="predicted"/>
<evidence type="ECO:0000256" key="1">
    <source>
        <dbReference type="SAM" id="MobiDB-lite"/>
    </source>
</evidence>
<name>A0A2N9GMZ4_FAGSY</name>
<feature type="region of interest" description="Disordered" evidence="1">
    <location>
        <begin position="1"/>
        <end position="26"/>
    </location>
</feature>
<protein>
    <submittedName>
        <fullName evidence="2">Uncharacterized protein</fullName>
    </submittedName>
</protein>
<dbReference type="EMBL" id="OIVN01002146">
    <property type="protein sequence ID" value="SPD00982.1"/>
    <property type="molecule type" value="Genomic_DNA"/>
</dbReference>
<reference evidence="2" key="1">
    <citation type="submission" date="2018-02" db="EMBL/GenBank/DDBJ databases">
        <authorList>
            <person name="Cohen D.B."/>
            <person name="Kent A.D."/>
        </authorList>
    </citation>
    <scope>NUCLEOTIDE SEQUENCE</scope>
</reference>
<gene>
    <name evidence="2" type="ORF">FSB_LOCUS28864</name>
</gene>
<evidence type="ECO:0000313" key="2">
    <source>
        <dbReference type="EMBL" id="SPD00982.1"/>
    </source>
</evidence>
<dbReference type="AlphaFoldDB" id="A0A2N9GMZ4"/>